<reference evidence="8" key="2">
    <citation type="submission" date="2020-09" db="EMBL/GenBank/DDBJ databases">
        <authorList>
            <person name="Sun Q."/>
            <person name="Sedlacek I."/>
        </authorList>
    </citation>
    <scope>NUCLEOTIDE SEQUENCE</scope>
    <source>
        <strain evidence="8">CCM 7905</strain>
    </source>
</reference>
<feature type="transmembrane region" description="Helical" evidence="6">
    <location>
        <begin position="135"/>
        <end position="154"/>
    </location>
</feature>
<dbReference type="Pfam" id="PF05154">
    <property type="entry name" value="TM2"/>
    <property type="match status" value="1"/>
</dbReference>
<evidence type="ECO:0000256" key="1">
    <source>
        <dbReference type="ARBA" id="ARBA00004141"/>
    </source>
</evidence>
<feature type="compositionally biased region" description="Low complexity" evidence="5">
    <location>
        <begin position="22"/>
        <end position="48"/>
    </location>
</feature>
<evidence type="ECO:0000313" key="8">
    <source>
        <dbReference type="EMBL" id="GGG11656.1"/>
    </source>
</evidence>
<dbReference type="GO" id="GO:0016020">
    <property type="term" value="C:membrane"/>
    <property type="evidence" value="ECO:0007669"/>
    <property type="project" value="UniProtKB-SubCell"/>
</dbReference>
<evidence type="ECO:0000256" key="4">
    <source>
        <dbReference type="ARBA" id="ARBA00023136"/>
    </source>
</evidence>
<dbReference type="AlphaFoldDB" id="A0A917D4Q5"/>
<accession>A0A917D4Q5</accession>
<feature type="region of interest" description="Disordered" evidence="5">
    <location>
        <begin position="1"/>
        <end position="71"/>
    </location>
</feature>
<dbReference type="InterPro" id="IPR007829">
    <property type="entry name" value="TM2"/>
</dbReference>
<evidence type="ECO:0000313" key="9">
    <source>
        <dbReference type="Proteomes" id="UP000654257"/>
    </source>
</evidence>
<dbReference type="Proteomes" id="UP000654257">
    <property type="component" value="Unassembled WGS sequence"/>
</dbReference>
<evidence type="ECO:0000256" key="5">
    <source>
        <dbReference type="SAM" id="MobiDB-lite"/>
    </source>
</evidence>
<reference evidence="8" key="1">
    <citation type="journal article" date="2014" name="Int. J. Syst. Evol. Microbiol.">
        <title>Complete genome sequence of Corynebacterium casei LMG S-19264T (=DSM 44701T), isolated from a smear-ripened cheese.</title>
        <authorList>
            <consortium name="US DOE Joint Genome Institute (JGI-PGF)"/>
            <person name="Walter F."/>
            <person name="Albersmeier A."/>
            <person name="Kalinowski J."/>
            <person name="Ruckert C."/>
        </authorList>
    </citation>
    <scope>NUCLEOTIDE SEQUENCE</scope>
    <source>
        <strain evidence="8">CCM 7905</strain>
    </source>
</reference>
<keyword evidence="9" id="KW-1185">Reference proteome</keyword>
<protein>
    <recommendedName>
        <fullName evidence="7">TM2 domain-containing protein</fullName>
    </recommendedName>
</protein>
<comment type="caution">
    <text evidence="8">The sequence shown here is derived from an EMBL/GenBank/DDBJ whole genome shotgun (WGS) entry which is preliminary data.</text>
</comment>
<evidence type="ECO:0000256" key="6">
    <source>
        <dbReference type="SAM" id="Phobius"/>
    </source>
</evidence>
<feature type="domain" description="TM2" evidence="7">
    <location>
        <begin position="76"/>
        <end position="129"/>
    </location>
</feature>
<evidence type="ECO:0000259" key="7">
    <source>
        <dbReference type="Pfam" id="PF05154"/>
    </source>
</evidence>
<gene>
    <name evidence="8" type="ORF">GCM10007304_27100</name>
</gene>
<dbReference type="EMBL" id="BMCU01000003">
    <property type="protein sequence ID" value="GGG11656.1"/>
    <property type="molecule type" value="Genomic_DNA"/>
</dbReference>
<name>A0A917D4Q5_9NOCA</name>
<keyword evidence="4 6" id="KW-0472">Membrane</keyword>
<proteinExistence type="predicted"/>
<comment type="subcellular location">
    <subcellularLocation>
        <location evidence="1">Membrane</location>
        <topology evidence="1">Multi-pass membrane protein</topology>
    </subcellularLocation>
</comment>
<sequence>MTEPDRPDLTKKFPTAPDDHGQPQYEQPQYQQPQYQQPQYQQPQYQQPFAQPGYGAPVDPGAPYGRDPLTGEPFSDKSKLLAGLLQIVPVFVGLPIGIGRFYMGSNGIGIAMAVLTVVSYLLIFTLIGALLGLPVLFATGIWAIVDGVILLTGTPRDGAGRLLKN</sequence>
<feature type="transmembrane region" description="Helical" evidence="6">
    <location>
        <begin position="80"/>
        <end position="98"/>
    </location>
</feature>
<dbReference type="RefSeq" id="WP_188545404.1">
    <property type="nucleotide sequence ID" value="NZ_BMCU01000003.1"/>
</dbReference>
<evidence type="ECO:0000256" key="2">
    <source>
        <dbReference type="ARBA" id="ARBA00022692"/>
    </source>
</evidence>
<feature type="compositionally biased region" description="Basic and acidic residues" evidence="5">
    <location>
        <begin position="1"/>
        <end position="21"/>
    </location>
</feature>
<evidence type="ECO:0000256" key="3">
    <source>
        <dbReference type="ARBA" id="ARBA00022989"/>
    </source>
</evidence>
<organism evidence="8 9">
    <name type="scientific">Rhodococcoides trifolii</name>
    <dbReference type="NCBI Taxonomy" id="908250"/>
    <lineage>
        <taxon>Bacteria</taxon>
        <taxon>Bacillati</taxon>
        <taxon>Actinomycetota</taxon>
        <taxon>Actinomycetes</taxon>
        <taxon>Mycobacteriales</taxon>
        <taxon>Nocardiaceae</taxon>
        <taxon>Rhodococcoides</taxon>
    </lineage>
</organism>
<feature type="transmembrane region" description="Helical" evidence="6">
    <location>
        <begin position="110"/>
        <end position="129"/>
    </location>
</feature>
<keyword evidence="3 6" id="KW-1133">Transmembrane helix</keyword>
<keyword evidence="2 6" id="KW-0812">Transmembrane</keyword>